<dbReference type="GO" id="GO:0061709">
    <property type="term" value="P:reticulophagy"/>
    <property type="evidence" value="ECO:0007669"/>
    <property type="project" value="TreeGrafter"/>
</dbReference>
<feature type="compositionally biased region" description="Polar residues" evidence="20">
    <location>
        <begin position="37"/>
        <end position="46"/>
    </location>
</feature>
<evidence type="ECO:0000256" key="4">
    <source>
        <dbReference type="ARBA" id="ARBA00004653"/>
    </source>
</evidence>
<keyword evidence="9 19" id="KW-1133">Transmembrane helix</keyword>
<keyword evidence="10 19" id="KW-0072">Autophagy</keyword>
<dbReference type="RefSeq" id="XP_033674718.1">
    <property type="nucleotide sequence ID" value="XM_033803493.1"/>
</dbReference>
<organism evidence="21 22">
    <name type="scientific">Zasmidium cellare ATCC 36951</name>
    <dbReference type="NCBI Taxonomy" id="1080233"/>
    <lineage>
        <taxon>Eukaryota</taxon>
        <taxon>Fungi</taxon>
        <taxon>Dikarya</taxon>
        <taxon>Ascomycota</taxon>
        <taxon>Pezizomycotina</taxon>
        <taxon>Dothideomycetes</taxon>
        <taxon>Dothideomycetidae</taxon>
        <taxon>Mycosphaerellales</taxon>
        <taxon>Mycosphaerellaceae</taxon>
        <taxon>Zasmidium</taxon>
    </lineage>
</organism>
<protein>
    <recommendedName>
        <fullName evidence="6 19">Autophagy-related protein 9</fullName>
    </recommendedName>
</protein>
<keyword evidence="7 19" id="KW-0813">Transport</keyword>
<evidence type="ECO:0000256" key="7">
    <source>
        <dbReference type="ARBA" id="ARBA00022448"/>
    </source>
</evidence>
<feature type="transmembrane region" description="Helical" evidence="19">
    <location>
        <begin position="526"/>
        <end position="547"/>
    </location>
</feature>
<keyword evidence="13 19" id="KW-0472">Membrane</keyword>
<dbReference type="GO" id="GO:0000422">
    <property type="term" value="P:autophagy of mitochondrion"/>
    <property type="evidence" value="ECO:0007669"/>
    <property type="project" value="TreeGrafter"/>
</dbReference>
<feature type="transmembrane region" description="Helical" evidence="19">
    <location>
        <begin position="227"/>
        <end position="249"/>
    </location>
</feature>
<evidence type="ECO:0000256" key="14">
    <source>
        <dbReference type="ARBA" id="ARBA00023329"/>
    </source>
</evidence>
<keyword evidence="22" id="KW-1185">Reference proteome</keyword>
<dbReference type="PANTHER" id="PTHR13038:SF10">
    <property type="entry name" value="AUTOPHAGY-RELATED PROTEIN 9"/>
    <property type="match status" value="1"/>
</dbReference>
<evidence type="ECO:0000256" key="12">
    <source>
        <dbReference type="ARBA" id="ARBA00023055"/>
    </source>
</evidence>
<feature type="region of interest" description="Disordered" evidence="20">
    <location>
        <begin position="734"/>
        <end position="820"/>
    </location>
</feature>
<dbReference type="GO" id="GO:0034727">
    <property type="term" value="P:piecemeal microautophagy of the nucleus"/>
    <property type="evidence" value="ECO:0007669"/>
    <property type="project" value="TreeGrafter"/>
</dbReference>
<comment type="catalytic activity">
    <reaction evidence="16">
        <text>a 1,2-diacyl-sn-glycero-3-phosphoethanolamine(in) = a 1,2-diacyl-sn-glycero-3-phosphoethanolamine(out)</text>
        <dbReference type="Rhea" id="RHEA:38895"/>
        <dbReference type="ChEBI" id="CHEBI:64612"/>
    </reaction>
</comment>
<dbReference type="AlphaFoldDB" id="A0A6A6D6P2"/>
<dbReference type="GO" id="GO:0000139">
    <property type="term" value="C:Golgi membrane"/>
    <property type="evidence" value="ECO:0007669"/>
    <property type="project" value="UniProtKB-SubCell"/>
</dbReference>
<name>A0A6A6D6P2_ZASCE</name>
<comment type="similarity">
    <text evidence="5 19">Belongs to the ATG9 family.</text>
</comment>
<keyword evidence="11" id="KW-0333">Golgi apparatus</keyword>
<dbReference type="GO" id="GO:0034497">
    <property type="term" value="P:protein localization to phagophore assembly site"/>
    <property type="evidence" value="ECO:0007669"/>
    <property type="project" value="TreeGrafter"/>
</dbReference>
<evidence type="ECO:0000256" key="15">
    <source>
        <dbReference type="ARBA" id="ARBA00024479"/>
    </source>
</evidence>
<feature type="compositionally biased region" description="Pro residues" evidence="20">
    <location>
        <begin position="736"/>
        <end position="747"/>
    </location>
</feature>
<evidence type="ECO:0000256" key="18">
    <source>
        <dbReference type="ARBA" id="ARBA00024631"/>
    </source>
</evidence>
<dbReference type="GO" id="GO:0034045">
    <property type="term" value="C:phagophore assembly site membrane"/>
    <property type="evidence" value="ECO:0007669"/>
    <property type="project" value="UniProtKB-SubCell"/>
</dbReference>
<evidence type="ECO:0000256" key="13">
    <source>
        <dbReference type="ARBA" id="ARBA00023136"/>
    </source>
</evidence>
<evidence type="ECO:0000256" key="6">
    <source>
        <dbReference type="ARBA" id="ARBA00018074"/>
    </source>
</evidence>
<sequence>MENVMSSRVLSRFLPVAEGDVSVIEGLRRDAARQSDLESQQPTTYNEAFHDEDDNPEAFLYDATQDTSTDPGQSPEMLALPAARHSRPRAEASNSKRTAEEDDDVPESLLLEPKSKRQSSRPATGASRMENKLARADAQWKAMQEQQGLHPSPAARATRPTTRHSSRPSQPPAATPTPVPGTRTDPQTEALWLYTNATNLDAFLLEVYDYYVGHGVWSIMLSRVLSLATELFVFSFAMFLTTCIDYSKIPTSKTTSEVMIPKCMSKASWLKSAALFFFIVYWLSQIIRYIGETRRLFRMHNFFHHVLGISDDDIQTESWVRVVDGLIRVQNANIATANPSAQVRKYLDYKEPQQRLSAESISNRLMRQANYYVAFYNKVIFDFTLPLPFIGARQFYSKSLEWCIDFCFTNFIFDEQGSIRPFCLDVKNRSALVEALRTRLRFAAVTSVIVAPFNILRFCIMYFFRYYTEFTKNPSRASSRTFTPYAEWKIREFNELEHLFRRRLRQAHPFANDYLKQFPKDKMDQISRFIAFVSGAIAAVLTLGTLIDSEMFLAFEVTPGRTAFFWIAVTGAIFAFAHGSVPDENEVHDPVLHLKEVLMYVHYQPKHWKDRLHSNEVRAEFSAMFQMRPLIFVEEILSLIVAPWLLWRNSGKRCERIIDFFREQTVHVEGVGYQCNFAVFNFKKDPNADDATAVLNEPDGLRDDYYAVKDDKMAQSVQNFAQYYLHYRQTSRRPGWQPPPMWPPVMSPPSIAEEPGPTGVSARPSPPSARKSALLDPRQRPSSSMLRSPRQTGLNAPRRGIAQRSDESGRRTTTVQGVSESRLMAQDSDLQDFADAPGVKQLESDTDQDENEDAKDGVNTGVLGMLAQLSKAHAEKGPGPVNI</sequence>
<feature type="transmembrane region" description="Helical" evidence="19">
    <location>
        <begin position="269"/>
        <end position="290"/>
    </location>
</feature>
<evidence type="ECO:0000256" key="16">
    <source>
        <dbReference type="ARBA" id="ARBA00024615"/>
    </source>
</evidence>
<keyword evidence="14" id="KW-0968">Cytoplasmic vesicle</keyword>
<dbReference type="PANTHER" id="PTHR13038">
    <property type="entry name" value="APG9 AUTOPHAGY 9"/>
    <property type="match status" value="1"/>
</dbReference>
<keyword evidence="8 19" id="KW-0812">Transmembrane</keyword>
<comment type="catalytic activity">
    <reaction evidence="18">
        <text>a 1,2-diacyl-sn-glycero-3-phosphocholine(in) = a 1,2-diacyl-sn-glycero-3-phosphocholine(out)</text>
        <dbReference type="Rhea" id="RHEA:38571"/>
        <dbReference type="ChEBI" id="CHEBI:57643"/>
    </reaction>
</comment>
<feature type="region of interest" description="Disordered" evidence="20">
    <location>
        <begin position="30"/>
        <end position="185"/>
    </location>
</feature>
<gene>
    <name evidence="21" type="ORF">M409DRAFT_16099</name>
</gene>
<evidence type="ECO:0000256" key="17">
    <source>
        <dbReference type="ARBA" id="ARBA00024621"/>
    </source>
</evidence>
<comment type="subcellular location">
    <subcellularLocation>
        <location evidence="1">Cytoplasmic vesicle membrane</location>
        <topology evidence="1">Multi-pass membrane protein</topology>
    </subcellularLocation>
    <subcellularLocation>
        <location evidence="2">Endoplasmic reticulum membrane</location>
        <topology evidence="2">Multi-pass membrane protein</topology>
    </subcellularLocation>
    <subcellularLocation>
        <location evidence="4">Golgi apparatus membrane</location>
        <topology evidence="4">Multi-pass membrane protein</topology>
    </subcellularLocation>
    <subcellularLocation>
        <location evidence="3 19">Preautophagosomal structure membrane</location>
        <topology evidence="3 19">Multi-pass membrane protein</topology>
    </subcellularLocation>
</comment>
<comment type="function">
    <text evidence="19">Phospholipid scramblase involved in autophagy. Cycles between the preautophagosomal structure/phagophore assembly site (PAS) and the cytoplasmic vesicle pool and supplies membrane for the growing autophagosome. Lipid scramblase activity plays a key role in preautophagosomal structure/phagophore assembly by distributing the phospholipids that arrive through ATG2 from the cytoplasmic to the luminal leaflet of the bilayer, thereby driving autophagosomal membrane expansion.</text>
</comment>
<evidence type="ECO:0000256" key="11">
    <source>
        <dbReference type="ARBA" id="ARBA00023034"/>
    </source>
</evidence>
<evidence type="ECO:0000313" key="22">
    <source>
        <dbReference type="Proteomes" id="UP000799537"/>
    </source>
</evidence>
<evidence type="ECO:0000256" key="5">
    <source>
        <dbReference type="ARBA" id="ARBA00006185"/>
    </source>
</evidence>
<evidence type="ECO:0000256" key="19">
    <source>
        <dbReference type="RuleBase" id="RU364027"/>
    </source>
</evidence>
<dbReference type="OrthoDB" id="2020634at2759"/>
<dbReference type="GeneID" id="54556765"/>
<feature type="compositionally biased region" description="Pro residues" evidence="20">
    <location>
        <begin position="169"/>
        <end position="179"/>
    </location>
</feature>
<feature type="transmembrane region" description="Helical" evidence="19">
    <location>
        <begin position="442"/>
        <end position="464"/>
    </location>
</feature>
<evidence type="ECO:0000256" key="2">
    <source>
        <dbReference type="ARBA" id="ARBA00004477"/>
    </source>
</evidence>
<reference evidence="21" key="1">
    <citation type="journal article" date="2020" name="Stud. Mycol.">
        <title>101 Dothideomycetes genomes: a test case for predicting lifestyles and emergence of pathogens.</title>
        <authorList>
            <person name="Haridas S."/>
            <person name="Albert R."/>
            <person name="Binder M."/>
            <person name="Bloem J."/>
            <person name="Labutti K."/>
            <person name="Salamov A."/>
            <person name="Andreopoulos B."/>
            <person name="Baker S."/>
            <person name="Barry K."/>
            <person name="Bills G."/>
            <person name="Bluhm B."/>
            <person name="Cannon C."/>
            <person name="Castanera R."/>
            <person name="Culley D."/>
            <person name="Daum C."/>
            <person name="Ezra D."/>
            <person name="Gonzalez J."/>
            <person name="Henrissat B."/>
            <person name="Kuo A."/>
            <person name="Liang C."/>
            <person name="Lipzen A."/>
            <person name="Lutzoni F."/>
            <person name="Magnuson J."/>
            <person name="Mondo S."/>
            <person name="Nolan M."/>
            <person name="Ohm R."/>
            <person name="Pangilinan J."/>
            <person name="Park H.-J."/>
            <person name="Ramirez L."/>
            <person name="Alfaro M."/>
            <person name="Sun H."/>
            <person name="Tritt A."/>
            <person name="Yoshinaga Y."/>
            <person name="Zwiers L.-H."/>
            <person name="Turgeon B."/>
            <person name="Goodwin S."/>
            <person name="Spatafora J."/>
            <person name="Crous P."/>
            <person name="Grigoriev I."/>
        </authorList>
    </citation>
    <scope>NUCLEOTIDE SEQUENCE</scope>
    <source>
        <strain evidence="21">ATCC 36951</strain>
    </source>
</reference>
<comment type="catalytic activity">
    <reaction evidence="15">
        <text>a 1,2-diacyl-sn-glycero-3-phospho-L-serine(in) = a 1,2-diacyl-sn-glycero-3-phospho-L-serine(out)</text>
        <dbReference type="Rhea" id="RHEA:38663"/>
        <dbReference type="ChEBI" id="CHEBI:57262"/>
    </reaction>
</comment>
<keyword evidence="12 19" id="KW-0445">Lipid transport</keyword>
<comment type="catalytic activity">
    <reaction evidence="17">
        <text>a 1,2-diacyl-sn-glycero-3-phospho-(1D-myo-inositol-3-phosphate)(in) = a 1,2-diacyl-sn-glycero-3-phospho-(1D-myo-inositol-3-phosphate)(out)</text>
        <dbReference type="Rhea" id="RHEA:67920"/>
        <dbReference type="ChEBI" id="CHEBI:58088"/>
    </reaction>
</comment>
<dbReference type="GO" id="GO:0006869">
    <property type="term" value="P:lipid transport"/>
    <property type="evidence" value="ECO:0007669"/>
    <property type="project" value="UniProtKB-KW"/>
</dbReference>
<dbReference type="GO" id="GO:0030659">
    <property type="term" value="C:cytoplasmic vesicle membrane"/>
    <property type="evidence" value="ECO:0007669"/>
    <property type="project" value="UniProtKB-SubCell"/>
</dbReference>
<dbReference type="GO" id="GO:0005776">
    <property type="term" value="C:autophagosome"/>
    <property type="evidence" value="ECO:0007669"/>
    <property type="project" value="TreeGrafter"/>
</dbReference>
<evidence type="ECO:0000256" key="3">
    <source>
        <dbReference type="ARBA" id="ARBA00004511"/>
    </source>
</evidence>
<evidence type="ECO:0000256" key="8">
    <source>
        <dbReference type="ARBA" id="ARBA00022692"/>
    </source>
</evidence>
<dbReference type="GO" id="GO:0005789">
    <property type="term" value="C:endoplasmic reticulum membrane"/>
    <property type="evidence" value="ECO:0007669"/>
    <property type="project" value="UniProtKB-SubCell"/>
</dbReference>
<dbReference type="InterPro" id="IPR007241">
    <property type="entry name" value="Autophagy-rel_prot_9"/>
</dbReference>
<evidence type="ECO:0000256" key="1">
    <source>
        <dbReference type="ARBA" id="ARBA00004439"/>
    </source>
</evidence>
<proteinExistence type="inferred from homology"/>
<accession>A0A6A6D6P2</accession>
<evidence type="ECO:0000256" key="10">
    <source>
        <dbReference type="ARBA" id="ARBA00023006"/>
    </source>
</evidence>
<feature type="compositionally biased region" description="Polar residues" evidence="20">
    <location>
        <begin position="780"/>
        <end position="794"/>
    </location>
</feature>
<evidence type="ECO:0000256" key="20">
    <source>
        <dbReference type="SAM" id="MobiDB-lite"/>
    </source>
</evidence>
<feature type="transmembrane region" description="Helical" evidence="19">
    <location>
        <begin position="630"/>
        <end position="647"/>
    </location>
</feature>
<dbReference type="Proteomes" id="UP000799537">
    <property type="component" value="Unassembled WGS sequence"/>
</dbReference>
<dbReference type="EMBL" id="ML993579">
    <property type="protein sequence ID" value="KAF2173829.1"/>
    <property type="molecule type" value="Genomic_DNA"/>
</dbReference>
<feature type="transmembrane region" description="Helical" evidence="19">
    <location>
        <begin position="563"/>
        <end position="581"/>
    </location>
</feature>
<evidence type="ECO:0000313" key="21">
    <source>
        <dbReference type="EMBL" id="KAF2173829.1"/>
    </source>
</evidence>
<evidence type="ECO:0000256" key="9">
    <source>
        <dbReference type="ARBA" id="ARBA00022989"/>
    </source>
</evidence>
<dbReference type="Pfam" id="PF04109">
    <property type="entry name" value="ATG9"/>
    <property type="match status" value="1"/>
</dbReference>